<gene>
    <name evidence="2" type="ORF">AQJ67_31705</name>
</gene>
<proteinExistence type="predicted"/>
<feature type="region of interest" description="Disordered" evidence="1">
    <location>
        <begin position="1"/>
        <end position="91"/>
    </location>
</feature>
<evidence type="ECO:0000313" key="3">
    <source>
        <dbReference type="Proteomes" id="UP000053429"/>
    </source>
</evidence>
<evidence type="ECO:0000256" key="1">
    <source>
        <dbReference type="SAM" id="MobiDB-lite"/>
    </source>
</evidence>
<keyword evidence="3" id="KW-1185">Reference proteome</keyword>
<reference evidence="2 3" key="1">
    <citation type="submission" date="2015-10" db="EMBL/GenBank/DDBJ databases">
        <title>Draft genome sequence of Streptomyces caeruleatus NRRL B-24802, type strain for the species Streptomyces caeruleatus.</title>
        <authorList>
            <person name="Ruckert C."/>
            <person name="Winkler A."/>
            <person name="Kalinowski J."/>
            <person name="Kampfer P."/>
            <person name="Glaeser S."/>
        </authorList>
    </citation>
    <scope>NUCLEOTIDE SEQUENCE [LARGE SCALE GENOMIC DNA]</scope>
    <source>
        <strain evidence="2 3">NRRL B-24802</strain>
    </source>
</reference>
<comment type="caution">
    <text evidence="2">The sequence shown here is derived from an EMBL/GenBank/DDBJ whole genome shotgun (WGS) entry which is preliminary data.</text>
</comment>
<dbReference type="AlphaFoldDB" id="A0A117RLK6"/>
<sequence length="91" mass="8984">MGAEAVEEAEVGAEGAGGEAREDRHGQGEAGPLVDTDHELAAADEFGELGDVQTGRGHDAHAHQRGRGAVHPAGGVPEAPDAGGRAGGVKS</sequence>
<dbReference type="Proteomes" id="UP000053429">
    <property type="component" value="Unassembled WGS sequence"/>
</dbReference>
<name>A0A117RLK6_9ACTN</name>
<evidence type="ECO:0000313" key="2">
    <source>
        <dbReference type="EMBL" id="KUN97483.1"/>
    </source>
</evidence>
<protein>
    <submittedName>
        <fullName evidence="2">Uncharacterized protein</fullName>
    </submittedName>
</protein>
<accession>A0A117RLK6</accession>
<dbReference type="EMBL" id="LMWY01000042">
    <property type="protein sequence ID" value="KUN97483.1"/>
    <property type="molecule type" value="Genomic_DNA"/>
</dbReference>
<organism evidence="2 3">
    <name type="scientific">Streptomyces caeruleatus</name>
    <dbReference type="NCBI Taxonomy" id="661399"/>
    <lineage>
        <taxon>Bacteria</taxon>
        <taxon>Bacillati</taxon>
        <taxon>Actinomycetota</taxon>
        <taxon>Actinomycetes</taxon>
        <taxon>Kitasatosporales</taxon>
        <taxon>Streptomycetaceae</taxon>
        <taxon>Streptomyces</taxon>
    </lineage>
</organism>
<feature type="compositionally biased region" description="Acidic residues" evidence="1">
    <location>
        <begin position="1"/>
        <end position="11"/>
    </location>
</feature>